<dbReference type="AlphaFoldDB" id="Q1PVK6"/>
<dbReference type="EMBL" id="CT573073">
    <property type="protein sequence ID" value="CAJ71251.1"/>
    <property type="molecule type" value="Genomic_DNA"/>
</dbReference>
<organism evidence="1">
    <name type="scientific">Kuenenia stuttgartiensis</name>
    <dbReference type="NCBI Taxonomy" id="174633"/>
    <lineage>
        <taxon>Bacteria</taxon>
        <taxon>Pseudomonadati</taxon>
        <taxon>Planctomycetota</taxon>
        <taxon>Candidatus Brocadiia</taxon>
        <taxon>Candidatus Brocadiales</taxon>
        <taxon>Candidatus Brocadiaceae</taxon>
        <taxon>Candidatus Kuenenia</taxon>
    </lineage>
</organism>
<proteinExistence type="predicted"/>
<evidence type="ECO:0000313" key="1">
    <source>
        <dbReference type="EMBL" id="CAJ71251.1"/>
    </source>
</evidence>
<reference evidence="1" key="1">
    <citation type="journal article" date="2006" name="Nature">
        <title>Deciphering the evolution and metabolism of an anammox bacterium from a community genome.</title>
        <authorList>
            <person name="Strous M."/>
            <person name="Pelletier E."/>
            <person name="Mangenot S."/>
            <person name="Rattei T."/>
            <person name="Lehner A."/>
            <person name="Taylor M.W."/>
            <person name="Horn M."/>
            <person name="Daims H."/>
            <person name="Bartol-Mavel D."/>
            <person name="Wincker P."/>
            <person name="Barbe V."/>
            <person name="Fonknechten N."/>
            <person name="Vallenet D."/>
            <person name="Segurens B."/>
            <person name="Schenowitz-Truong C."/>
            <person name="Medigue C."/>
            <person name="Collingro A."/>
            <person name="Snel B."/>
            <person name="Dutilh B.E."/>
            <person name="OpDenCamp H.J.M."/>
            <person name="vanDerDrift C."/>
            <person name="Cirpus I."/>
            <person name="vanDePas-Schoonen K.T."/>
            <person name="Harhangi H.R."/>
            <person name="vanNiftrik L."/>
            <person name="Schmid M."/>
            <person name="Keltjens J."/>
            <person name="vanDeVossenberg J."/>
            <person name="Kartal B."/>
            <person name="Meier H."/>
            <person name="Frishman D."/>
            <person name="Huynen M.A."/>
            <person name="Mewes H."/>
            <person name="Weissenbach J."/>
            <person name="Jetten M.S.M."/>
            <person name="Wagner M."/>
            <person name="LePaslier D."/>
        </authorList>
    </citation>
    <scope>NUCLEOTIDE SEQUENCE</scope>
</reference>
<gene>
    <name evidence="1" type="ORF">kustc0506</name>
</gene>
<protein>
    <submittedName>
        <fullName evidence="1">Uncharacterized protein</fullName>
    </submittedName>
</protein>
<accession>Q1PVK6</accession>
<sequence length="79" mass="9305">MLHIVACLCVTARRQGCFGFVLNFMLCYSNLFRISYFVLRTSHFVFQISCFRFYNYQISPLNILPNNAKKLLIPWCVIS</sequence>
<name>Q1PVK6_KUEST</name>
<reference evidence="1" key="2">
    <citation type="submission" date="2006-01" db="EMBL/GenBank/DDBJ databases">
        <authorList>
            <person name="Genoscope"/>
        </authorList>
    </citation>
    <scope>NUCLEOTIDE SEQUENCE</scope>
</reference>